<proteinExistence type="predicted"/>
<dbReference type="EMBL" id="OY731403">
    <property type="protein sequence ID" value="CAJ1960401.1"/>
    <property type="molecule type" value="Genomic_DNA"/>
</dbReference>
<evidence type="ECO:0000313" key="1">
    <source>
        <dbReference type="EMBL" id="CAJ1960401.1"/>
    </source>
</evidence>
<reference evidence="1" key="1">
    <citation type="submission" date="2023-10" db="EMBL/GenBank/DDBJ databases">
        <authorList>
            <person name="Domelevo Entfellner J.-B."/>
        </authorList>
    </citation>
    <scope>NUCLEOTIDE SEQUENCE</scope>
</reference>
<keyword evidence="2" id="KW-1185">Reference proteome</keyword>
<accession>A0AA86SPV0</accession>
<protein>
    <submittedName>
        <fullName evidence="1">Uncharacterized protein</fullName>
    </submittedName>
</protein>
<organism evidence="1 2">
    <name type="scientific">Sphenostylis stenocarpa</name>
    <dbReference type="NCBI Taxonomy" id="92480"/>
    <lineage>
        <taxon>Eukaryota</taxon>
        <taxon>Viridiplantae</taxon>
        <taxon>Streptophyta</taxon>
        <taxon>Embryophyta</taxon>
        <taxon>Tracheophyta</taxon>
        <taxon>Spermatophyta</taxon>
        <taxon>Magnoliopsida</taxon>
        <taxon>eudicotyledons</taxon>
        <taxon>Gunneridae</taxon>
        <taxon>Pentapetalae</taxon>
        <taxon>rosids</taxon>
        <taxon>fabids</taxon>
        <taxon>Fabales</taxon>
        <taxon>Fabaceae</taxon>
        <taxon>Papilionoideae</taxon>
        <taxon>50 kb inversion clade</taxon>
        <taxon>NPAAA clade</taxon>
        <taxon>indigoferoid/millettioid clade</taxon>
        <taxon>Phaseoleae</taxon>
        <taxon>Sphenostylis</taxon>
    </lineage>
</organism>
<dbReference type="AlphaFoldDB" id="A0AA86SPV0"/>
<dbReference type="Proteomes" id="UP001189624">
    <property type="component" value="Chromosome 6"/>
</dbReference>
<name>A0AA86SPV0_9FABA</name>
<sequence>MRWVAIYIERIKGFEHKIPSAKAVADITFTRILQGLVGGPELHANRPVSIRPLCAKVQTKGGLSSVRATVCSMDWSPCPSFRIPKGCYCREQCNVVKATWKGTGSSRCSENAS</sequence>
<dbReference type="Gramene" id="rna-AYBTSS11_LOCUS18172">
    <property type="protein sequence ID" value="CAJ1960401.1"/>
    <property type="gene ID" value="gene-AYBTSS11_LOCUS18172"/>
</dbReference>
<evidence type="ECO:0000313" key="2">
    <source>
        <dbReference type="Proteomes" id="UP001189624"/>
    </source>
</evidence>
<gene>
    <name evidence="1" type="ORF">AYBTSS11_LOCUS18172</name>
</gene>